<dbReference type="AlphaFoldDB" id="X1A6F7"/>
<accession>X1A6F7</accession>
<reference evidence="1" key="1">
    <citation type="journal article" date="2014" name="Front. Microbiol.">
        <title>High frequency of phylogenetically diverse reductive dehalogenase-homologous genes in deep subseafloor sedimentary metagenomes.</title>
        <authorList>
            <person name="Kawai M."/>
            <person name="Futagami T."/>
            <person name="Toyoda A."/>
            <person name="Takaki Y."/>
            <person name="Nishi S."/>
            <person name="Hori S."/>
            <person name="Arai W."/>
            <person name="Tsubouchi T."/>
            <person name="Morono Y."/>
            <person name="Uchiyama I."/>
            <person name="Ito T."/>
            <person name="Fujiyama A."/>
            <person name="Inagaki F."/>
            <person name="Takami H."/>
        </authorList>
    </citation>
    <scope>NUCLEOTIDE SEQUENCE</scope>
    <source>
        <strain evidence="1">Expedition CK06-06</strain>
    </source>
</reference>
<proteinExistence type="predicted"/>
<evidence type="ECO:0000313" key="1">
    <source>
        <dbReference type="EMBL" id="GAG65747.1"/>
    </source>
</evidence>
<comment type="caution">
    <text evidence="1">The sequence shown here is derived from an EMBL/GenBank/DDBJ whole genome shotgun (WGS) entry which is preliminary data.</text>
</comment>
<gene>
    <name evidence="1" type="ORF">S01H4_10548</name>
</gene>
<feature type="non-terminal residue" evidence="1">
    <location>
        <position position="1"/>
    </location>
</feature>
<organism evidence="1">
    <name type="scientific">marine sediment metagenome</name>
    <dbReference type="NCBI Taxonomy" id="412755"/>
    <lineage>
        <taxon>unclassified sequences</taxon>
        <taxon>metagenomes</taxon>
        <taxon>ecological metagenomes</taxon>
    </lineage>
</organism>
<protein>
    <submittedName>
        <fullName evidence="1">Uncharacterized protein</fullName>
    </submittedName>
</protein>
<dbReference type="EMBL" id="BART01004062">
    <property type="protein sequence ID" value="GAG65747.1"/>
    <property type="molecule type" value="Genomic_DNA"/>
</dbReference>
<sequence>EVSLSSNKDKGGKFQSASVANGCSVAAFSVLGCLMI</sequence>
<name>X1A6F7_9ZZZZ</name>